<feature type="region of interest" description="Disordered" evidence="1">
    <location>
        <begin position="19"/>
        <end position="45"/>
    </location>
</feature>
<dbReference type="AlphaFoldDB" id="A0A1M2VW92"/>
<sequence length="60" mass="6922">MECVEGEALLREGMNTRWVGALPSTSEPVHAGADEPSGETRWTREQRDLWRPRFVMDMDM</sequence>
<evidence type="ECO:0000256" key="1">
    <source>
        <dbReference type="SAM" id="MobiDB-lite"/>
    </source>
</evidence>
<gene>
    <name evidence="2" type="ORF">TRAPUB_11572</name>
</gene>
<reference evidence="2 3" key="1">
    <citation type="submission" date="2016-10" db="EMBL/GenBank/DDBJ databases">
        <title>Genome sequence of the basidiomycete white-rot fungus Trametes pubescens.</title>
        <authorList>
            <person name="Makela M.R."/>
            <person name="Granchi Z."/>
            <person name="Peng M."/>
            <person name="De Vries R.P."/>
            <person name="Grigoriev I."/>
            <person name="Riley R."/>
            <person name="Hilden K."/>
        </authorList>
    </citation>
    <scope>NUCLEOTIDE SEQUENCE [LARGE SCALE GENOMIC DNA]</scope>
    <source>
        <strain evidence="2 3">FBCC735</strain>
    </source>
</reference>
<dbReference type="EMBL" id="MNAD01000558">
    <property type="protein sequence ID" value="OJT11884.1"/>
    <property type="molecule type" value="Genomic_DNA"/>
</dbReference>
<keyword evidence="3" id="KW-1185">Reference proteome</keyword>
<proteinExistence type="predicted"/>
<organism evidence="2 3">
    <name type="scientific">Trametes pubescens</name>
    <name type="common">White-rot fungus</name>
    <dbReference type="NCBI Taxonomy" id="154538"/>
    <lineage>
        <taxon>Eukaryota</taxon>
        <taxon>Fungi</taxon>
        <taxon>Dikarya</taxon>
        <taxon>Basidiomycota</taxon>
        <taxon>Agaricomycotina</taxon>
        <taxon>Agaricomycetes</taxon>
        <taxon>Polyporales</taxon>
        <taxon>Polyporaceae</taxon>
        <taxon>Trametes</taxon>
    </lineage>
</organism>
<evidence type="ECO:0000313" key="2">
    <source>
        <dbReference type="EMBL" id="OJT11884.1"/>
    </source>
</evidence>
<protein>
    <submittedName>
        <fullName evidence="2">Uncharacterized protein</fullName>
    </submittedName>
</protein>
<accession>A0A1M2VW92</accession>
<name>A0A1M2VW92_TRAPU</name>
<evidence type="ECO:0000313" key="3">
    <source>
        <dbReference type="Proteomes" id="UP000184267"/>
    </source>
</evidence>
<comment type="caution">
    <text evidence="2">The sequence shown here is derived from an EMBL/GenBank/DDBJ whole genome shotgun (WGS) entry which is preliminary data.</text>
</comment>
<dbReference type="Proteomes" id="UP000184267">
    <property type="component" value="Unassembled WGS sequence"/>
</dbReference>